<dbReference type="Gene3D" id="3.20.20.450">
    <property type="entry name" value="EAL domain"/>
    <property type="match status" value="1"/>
</dbReference>
<evidence type="ECO:0000313" key="3">
    <source>
        <dbReference type="EMBL" id="MCV7071589.1"/>
    </source>
</evidence>
<comment type="caution">
    <text evidence="3">The sequence shown here is derived from an EMBL/GenBank/DDBJ whole genome shotgun (WGS) entry which is preliminary data.</text>
</comment>
<feature type="domain" description="EAL" evidence="2">
    <location>
        <begin position="1"/>
        <end position="160"/>
    </location>
</feature>
<dbReference type="SUPFAM" id="SSF141868">
    <property type="entry name" value="EAL domain-like"/>
    <property type="match status" value="1"/>
</dbReference>
<dbReference type="SMART" id="SM00052">
    <property type="entry name" value="EAL"/>
    <property type="match status" value="1"/>
</dbReference>
<dbReference type="InterPro" id="IPR001633">
    <property type="entry name" value="EAL_dom"/>
</dbReference>
<dbReference type="CDD" id="cd01948">
    <property type="entry name" value="EAL"/>
    <property type="match status" value="1"/>
</dbReference>
<dbReference type="AlphaFoldDB" id="A0A9X3BHQ8"/>
<protein>
    <submittedName>
        <fullName evidence="3">EAL domain-containing protein</fullName>
    </submittedName>
</protein>
<evidence type="ECO:0000256" key="1">
    <source>
        <dbReference type="SAM" id="MobiDB-lite"/>
    </source>
</evidence>
<dbReference type="InterPro" id="IPR050706">
    <property type="entry name" value="Cyclic-di-GMP_PDE-like"/>
</dbReference>
<dbReference type="InterPro" id="IPR035919">
    <property type="entry name" value="EAL_sf"/>
</dbReference>
<evidence type="ECO:0000259" key="2">
    <source>
        <dbReference type="PROSITE" id="PS50883"/>
    </source>
</evidence>
<dbReference type="PANTHER" id="PTHR33121">
    <property type="entry name" value="CYCLIC DI-GMP PHOSPHODIESTERASE PDEF"/>
    <property type="match status" value="1"/>
</dbReference>
<dbReference type="PANTHER" id="PTHR33121:SF70">
    <property type="entry name" value="SIGNALING PROTEIN YKOW"/>
    <property type="match status" value="1"/>
</dbReference>
<reference evidence="3" key="2">
    <citation type="journal article" date="2022" name="BMC Genomics">
        <title>Comparative genome analysis of mycobacteria focusing on tRNA and non-coding RNA.</title>
        <authorList>
            <person name="Behra P.R.K."/>
            <person name="Pettersson B.M.F."/>
            <person name="Ramesh M."/>
            <person name="Das S."/>
            <person name="Dasgupta S."/>
            <person name="Kirsebom L.A."/>
        </authorList>
    </citation>
    <scope>NUCLEOTIDE SEQUENCE</scope>
    <source>
        <strain evidence="3">DSM 45406</strain>
    </source>
</reference>
<name>A0A9X3BHQ8_9MYCO</name>
<organism evidence="3 4">
    <name type="scientific">Mycolicibacterium rufum</name>
    <dbReference type="NCBI Taxonomy" id="318424"/>
    <lineage>
        <taxon>Bacteria</taxon>
        <taxon>Bacillati</taxon>
        <taxon>Actinomycetota</taxon>
        <taxon>Actinomycetes</taxon>
        <taxon>Mycobacteriales</taxon>
        <taxon>Mycobacteriaceae</taxon>
        <taxon>Mycolicibacterium</taxon>
    </lineage>
</organism>
<reference evidence="3" key="1">
    <citation type="submission" date="2020-07" db="EMBL/GenBank/DDBJ databases">
        <authorList>
            <person name="Pettersson B.M.F."/>
            <person name="Behra P.R.K."/>
            <person name="Ramesh M."/>
            <person name="Das S."/>
            <person name="Dasgupta S."/>
            <person name="Kirsebom L.A."/>
        </authorList>
    </citation>
    <scope>NUCLEOTIDE SEQUENCE</scope>
    <source>
        <strain evidence="3">DSM 45406</strain>
    </source>
</reference>
<proteinExistence type="predicted"/>
<dbReference type="Proteomes" id="UP001140272">
    <property type="component" value="Unassembled WGS sequence"/>
</dbReference>
<feature type="region of interest" description="Disordered" evidence="1">
    <location>
        <begin position="160"/>
        <end position="182"/>
    </location>
</feature>
<dbReference type="GO" id="GO:0071111">
    <property type="term" value="F:cyclic-guanylate-specific phosphodiesterase activity"/>
    <property type="evidence" value="ECO:0007669"/>
    <property type="project" value="InterPro"/>
</dbReference>
<dbReference type="Pfam" id="PF00563">
    <property type="entry name" value="EAL"/>
    <property type="match status" value="1"/>
</dbReference>
<accession>A0A9X3BHQ8</accession>
<dbReference type="EMBL" id="JACKRN010000543">
    <property type="protein sequence ID" value="MCV7071589.1"/>
    <property type="molecule type" value="Genomic_DNA"/>
</dbReference>
<sequence length="182" mass="19699">MFAPTISDPKLTADITAGLRRRGLPPETLIVEITEDRLLADMEGTRAALTTLRDKGIRVALDDFGSGYSALWYLRDLPVDQVKLDREFIAPILEHPTSATIVRAVIGMAHALGLTPVAEGVESAEIADRLCEYGCPVAQGFYFSRPLPGADMLGLLEAQRRDDPAAPREVTVGRAPDAVRSS</sequence>
<gene>
    <name evidence="3" type="ORF">H7H73_15385</name>
</gene>
<evidence type="ECO:0000313" key="4">
    <source>
        <dbReference type="Proteomes" id="UP001140272"/>
    </source>
</evidence>
<dbReference type="PROSITE" id="PS50883">
    <property type="entry name" value="EAL"/>
    <property type="match status" value="1"/>
</dbReference>